<comment type="caution">
    <text evidence="1">The sequence shown here is derived from an EMBL/GenBank/DDBJ whole genome shotgun (WGS) entry which is preliminary data.</text>
</comment>
<accession>A0A0C1QBX2</accession>
<dbReference type="AlphaFoldDB" id="A0A0C1QBX2"/>
<organism evidence="1">
    <name type="scientific">Pseudoalteromonas luteoviolacea</name>
    <dbReference type="NCBI Taxonomy" id="43657"/>
    <lineage>
        <taxon>Bacteria</taxon>
        <taxon>Pseudomonadati</taxon>
        <taxon>Pseudomonadota</taxon>
        <taxon>Gammaproteobacteria</taxon>
        <taxon>Alteromonadales</taxon>
        <taxon>Pseudoalteromonadaceae</taxon>
        <taxon>Pseudoalteromonas</taxon>
    </lineage>
</organism>
<dbReference type="Proteomes" id="UP000031327">
    <property type="component" value="Unassembled WGS sequence"/>
</dbReference>
<protein>
    <submittedName>
        <fullName evidence="1">Uncharacterized protein</fullName>
    </submittedName>
</protein>
<proteinExistence type="predicted"/>
<sequence length="85" mass="9978">MSYRLFAYRAGDVYLKRHTQLTLFASITPVECSQKILKPCINLYKIQLDGSGALGDFINYMTLSPRRFLFFCDLEPPWELLYIVY</sequence>
<dbReference type="EMBL" id="JWIC01000006">
    <property type="protein sequence ID" value="KID56905.1"/>
    <property type="molecule type" value="Genomic_DNA"/>
</dbReference>
<name>A0A0C1QBX2_9GAMM</name>
<evidence type="ECO:0000313" key="1">
    <source>
        <dbReference type="EMBL" id="KID56905.1"/>
    </source>
</evidence>
<reference evidence="1" key="1">
    <citation type="submission" date="2014-12" db="EMBL/GenBank/DDBJ databases">
        <title>Draft Genome Sequence of Pseudoalteromonas luteoviolacea HI1.</title>
        <authorList>
            <person name="Asahina A.Y."/>
            <person name="Hadfield M.G."/>
        </authorList>
    </citation>
    <scope>NUCLEOTIDE SEQUENCE [LARGE SCALE GENOMIC DNA]</scope>
    <source>
        <strain evidence="1">HI1</strain>
    </source>
</reference>
<gene>
    <name evidence="1" type="ORF">JF50_13535</name>
</gene>